<evidence type="ECO:0000256" key="1">
    <source>
        <dbReference type="ARBA" id="ARBA00022723"/>
    </source>
</evidence>
<feature type="compositionally biased region" description="Polar residues" evidence="5">
    <location>
        <begin position="162"/>
        <end position="182"/>
    </location>
</feature>
<dbReference type="AlphaFoldDB" id="A0A4Y9ZEG6"/>
<dbReference type="InterPro" id="IPR053051">
    <property type="entry name" value="HDAC_complex_subunit"/>
</dbReference>
<name>A0A4Y9ZEG6_9AGAM</name>
<proteinExistence type="predicted"/>
<feature type="region of interest" description="Disordered" evidence="5">
    <location>
        <begin position="150"/>
        <end position="226"/>
    </location>
</feature>
<dbReference type="InterPro" id="IPR019786">
    <property type="entry name" value="Zinc_finger_PHD-type_CS"/>
</dbReference>
<dbReference type="STRING" id="205917.A0A4Y9ZEG6"/>
<feature type="region of interest" description="Disordered" evidence="5">
    <location>
        <begin position="388"/>
        <end position="560"/>
    </location>
</feature>
<evidence type="ECO:0000256" key="4">
    <source>
        <dbReference type="PROSITE-ProRule" id="PRU00146"/>
    </source>
</evidence>
<feature type="region of interest" description="Disordered" evidence="5">
    <location>
        <begin position="670"/>
        <end position="718"/>
    </location>
</feature>
<feature type="region of interest" description="Disordered" evidence="5">
    <location>
        <begin position="1"/>
        <end position="30"/>
    </location>
</feature>
<dbReference type="EMBL" id="SEOQ01000021">
    <property type="protein sequence ID" value="TFY72221.1"/>
    <property type="molecule type" value="Genomic_DNA"/>
</dbReference>
<feature type="compositionally biased region" description="Polar residues" evidence="5">
    <location>
        <begin position="333"/>
        <end position="342"/>
    </location>
</feature>
<evidence type="ECO:0000256" key="2">
    <source>
        <dbReference type="ARBA" id="ARBA00022771"/>
    </source>
</evidence>
<dbReference type="OrthoDB" id="79252at2759"/>
<evidence type="ECO:0000256" key="5">
    <source>
        <dbReference type="SAM" id="MobiDB-lite"/>
    </source>
</evidence>
<keyword evidence="1" id="KW-0479">Metal-binding</keyword>
<dbReference type="InterPro" id="IPR001965">
    <property type="entry name" value="Znf_PHD"/>
</dbReference>
<reference evidence="7 8" key="1">
    <citation type="submission" date="2019-02" db="EMBL/GenBank/DDBJ databases">
        <title>Genome sequencing of the rare red list fungi Dentipellis fragilis.</title>
        <authorList>
            <person name="Buettner E."/>
            <person name="Kellner H."/>
        </authorList>
    </citation>
    <scope>NUCLEOTIDE SEQUENCE [LARGE SCALE GENOMIC DNA]</scope>
    <source>
        <strain evidence="7 8">DSM 105465</strain>
    </source>
</reference>
<dbReference type="SUPFAM" id="SSF57903">
    <property type="entry name" value="FYVE/PHD zinc finger"/>
    <property type="match status" value="1"/>
</dbReference>
<dbReference type="GO" id="GO:0008270">
    <property type="term" value="F:zinc ion binding"/>
    <property type="evidence" value="ECO:0007669"/>
    <property type="project" value="UniProtKB-KW"/>
</dbReference>
<dbReference type="PANTHER" id="PTHR47793:SF1">
    <property type="entry name" value="HISTONE DEACETYLASE COMPLEX SUBUNIT CTI6"/>
    <property type="match status" value="1"/>
</dbReference>
<organism evidence="7 8">
    <name type="scientific">Dentipellis fragilis</name>
    <dbReference type="NCBI Taxonomy" id="205917"/>
    <lineage>
        <taxon>Eukaryota</taxon>
        <taxon>Fungi</taxon>
        <taxon>Dikarya</taxon>
        <taxon>Basidiomycota</taxon>
        <taxon>Agaricomycotina</taxon>
        <taxon>Agaricomycetes</taxon>
        <taxon>Russulales</taxon>
        <taxon>Hericiaceae</taxon>
        <taxon>Dentipellis</taxon>
    </lineage>
</organism>
<dbReference type="InterPro" id="IPR011011">
    <property type="entry name" value="Znf_FYVE_PHD"/>
</dbReference>
<keyword evidence="3" id="KW-0862">Zinc</keyword>
<sequence>MRRRPDKGSRWDETDDGVGGRSAETDSKKSMCRGTLWIQAIALEPAPVRDPRRSESSPDQWHLHTARQDDGPMGAIWVIYTGGGGQGRGKREMGGRDGGGRGRDAWERFGGSGVGDKEPLLTPWPIPPLWVRLFPPKNHVVPVVAHCPRAPAAPPSPPTPLASESTPRSAPTAQRPAPTSANGAARNKRAKQEENDDPAEEPHKNGTNGTIPTNANGRNKRKAKDKDKVVIEIAVETLVSKTELLNGDTLVDAVEPEEQEGITRCVCGSTGEDEADAGEFMVQCETCDVWQHGLCMGYEAEDQLPKGEYHCELCRPDLHGDLLKRLAKRARHPSNSSHNTASVARASRSHSPSHLLKPAKRRNTMNSRDAAYDETLMKEIMEATAAEATAANKAPSSVNGSVNGHGDIEEQAETVTGSRRKRKRLEDDAASVKRTRSASTTSDRPPPANATREETPASVAAAKVTTTMPAPPPKASRNRRGGGRKSAAQAQDLASVDGDEAATPTSSSRRAMNSRAKAAATPARRGQASGSAAHEHGTRRNYSGGTNGVGAASHAPGSSATRAYHNSHAYVVSQQPLLTSWSLPDYLAHLEHILPTDVPQPLEVRASGADSTDRSLERGVKIKWPSKRMSVGDMNKRVRALVEWVGREQASTLERGRRREALEAALRETAAETHALPNGGFSSAPGEEGPDRNDVSMVLDGGPPAESPIQEKLGPTLPSENELAQLSTMKMMEELMEELIRFQERFGPGAKNKERERRTATS</sequence>
<dbReference type="Pfam" id="PF00628">
    <property type="entry name" value="PHD"/>
    <property type="match status" value="1"/>
</dbReference>
<feature type="compositionally biased region" description="Pro residues" evidence="5">
    <location>
        <begin position="151"/>
        <end position="160"/>
    </location>
</feature>
<dbReference type="PROSITE" id="PS01359">
    <property type="entry name" value="ZF_PHD_1"/>
    <property type="match status" value="1"/>
</dbReference>
<dbReference type="Proteomes" id="UP000298327">
    <property type="component" value="Unassembled WGS sequence"/>
</dbReference>
<protein>
    <recommendedName>
        <fullName evidence="6">PHD-type domain-containing protein</fullName>
    </recommendedName>
</protein>
<evidence type="ECO:0000313" key="7">
    <source>
        <dbReference type="EMBL" id="TFY72221.1"/>
    </source>
</evidence>
<dbReference type="Gene3D" id="3.30.40.10">
    <property type="entry name" value="Zinc/RING finger domain, C3HC4 (zinc finger)"/>
    <property type="match status" value="1"/>
</dbReference>
<keyword evidence="8" id="KW-1185">Reference proteome</keyword>
<keyword evidence="2 4" id="KW-0863">Zinc-finger</keyword>
<comment type="caution">
    <text evidence="7">The sequence shown here is derived from an EMBL/GenBank/DDBJ whole genome shotgun (WGS) entry which is preliminary data.</text>
</comment>
<dbReference type="PANTHER" id="PTHR47793">
    <property type="entry name" value="HISTONE DEACETYLASE COMPLEX SUBUNIT CTI6"/>
    <property type="match status" value="1"/>
</dbReference>
<feature type="compositionally biased region" description="Basic and acidic residues" evidence="5">
    <location>
        <begin position="1"/>
        <end position="12"/>
    </location>
</feature>
<feature type="region of interest" description="Disordered" evidence="5">
    <location>
        <begin position="329"/>
        <end position="367"/>
    </location>
</feature>
<dbReference type="InterPro" id="IPR013083">
    <property type="entry name" value="Znf_RING/FYVE/PHD"/>
</dbReference>
<evidence type="ECO:0000313" key="8">
    <source>
        <dbReference type="Proteomes" id="UP000298327"/>
    </source>
</evidence>
<dbReference type="InterPro" id="IPR019787">
    <property type="entry name" value="Znf_PHD-finger"/>
</dbReference>
<dbReference type="SMART" id="SM00249">
    <property type="entry name" value="PHD"/>
    <property type="match status" value="1"/>
</dbReference>
<feature type="region of interest" description="Disordered" evidence="5">
    <location>
        <begin position="81"/>
        <end position="103"/>
    </location>
</feature>
<dbReference type="PROSITE" id="PS50016">
    <property type="entry name" value="ZF_PHD_2"/>
    <property type="match status" value="1"/>
</dbReference>
<evidence type="ECO:0000256" key="3">
    <source>
        <dbReference type="ARBA" id="ARBA00022833"/>
    </source>
</evidence>
<evidence type="ECO:0000259" key="6">
    <source>
        <dbReference type="PROSITE" id="PS50016"/>
    </source>
</evidence>
<feature type="domain" description="PHD-type" evidence="6">
    <location>
        <begin position="262"/>
        <end position="317"/>
    </location>
</feature>
<gene>
    <name evidence="7" type="ORF">EVG20_g779</name>
</gene>
<feature type="compositionally biased region" description="Basic and acidic residues" evidence="5">
    <location>
        <begin position="89"/>
        <end position="103"/>
    </location>
</feature>
<feature type="compositionally biased region" description="Polar residues" evidence="5">
    <location>
        <begin position="205"/>
        <end position="217"/>
    </location>
</feature>
<accession>A0A4Y9ZEG6</accession>